<gene>
    <name evidence="7" type="ORF">D2T30_09610</name>
</gene>
<dbReference type="GO" id="GO:0046872">
    <property type="term" value="F:metal ion binding"/>
    <property type="evidence" value="ECO:0007669"/>
    <property type="project" value="UniProtKB-KW"/>
</dbReference>
<comment type="caution">
    <text evidence="7">The sequence shown here is derived from an EMBL/GenBank/DDBJ whole genome shotgun (WGS) entry which is preliminary data.</text>
</comment>
<evidence type="ECO:0000313" key="7">
    <source>
        <dbReference type="EMBL" id="RWR21094.1"/>
    </source>
</evidence>
<dbReference type="SUPFAM" id="SSF53187">
    <property type="entry name" value="Zn-dependent exopeptidases"/>
    <property type="match status" value="1"/>
</dbReference>
<feature type="active site" description="Proton acceptor" evidence="5">
    <location>
        <position position="146"/>
    </location>
</feature>
<dbReference type="Pfam" id="PF01546">
    <property type="entry name" value="Peptidase_M20"/>
    <property type="match status" value="1"/>
</dbReference>
<dbReference type="PANTHER" id="PTHR43808:SF9">
    <property type="entry name" value="BLL0789 PROTEIN"/>
    <property type="match status" value="1"/>
</dbReference>
<dbReference type="GO" id="GO:0016787">
    <property type="term" value="F:hydrolase activity"/>
    <property type="evidence" value="ECO:0007669"/>
    <property type="project" value="UniProtKB-KW"/>
</dbReference>
<accession>A0A443JKP2</accession>
<dbReference type="Gene3D" id="3.30.70.360">
    <property type="match status" value="1"/>
</dbReference>
<keyword evidence="3 7" id="KW-0378">Hydrolase</keyword>
<sequence length="378" mass="40009">MTLPDLPFDSHAMLAGLKPWIECESPSYDAAAVGRMMDLVAFDCAAAGATVEIIPGRMGCGPSVRARMPHPDQGKPGILVSGHMDTVHPVGTLAKNPFRIEGDKAYGPGIQDMKSGNYIALEAMRQITRAGLQTPLPVTFLFTPDEEIGSPATRELIETEALANRYFLCPEPAQPGNAVTTGRYAIARFEITCSGVPSHAGANVKGGVSAVRELARRIIEIEAMTTEDCTFSVNDVTSGQWVNCVPSFARAQVLSMAKVQADLDAGVEKMLALAGEQNGVTCTVEKTVVRPVWENEQPETMALYEIARGLSAEMGMDLPYVSSGGGSDANFSGALRVASLCSLGVAGEGLHTLNEHIVISSLAPRARLMAGLYVTLGA</sequence>
<evidence type="ECO:0000256" key="2">
    <source>
        <dbReference type="ARBA" id="ARBA00022723"/>
    </source>
</evidence>
<evidence type="ECO:0000256" key="3">
    <source>
        <dbReference type="ARBA" id="ARBA00022801"/>
    </source>
</evidence>
<evidence type="ECO:0000256" key="4">
    <source>
        <dbReference type="ARBA" id="ARBA00022833"/>
    </source>
</evidence>
<dbReference type="InterPro" id="IPR036264">
    <property type="entry name" value="Bact_exopeptidase_dim_dom"/>
</dbReference>
<dbReference type="PIRSF" id="PIRSF037238">
    <property type="entry name" value="Carboxypeptidase_G2"/>
    <property type="match status" value="1"/>
</dbReference>
<dbReference type="SUPFAM" id="SSF55031">
    <property type="entry name" value="Bacterial exopeptidase dimerisation domain"/>
    <property type="match status" value="1"/>
</dbReference>
<dbReference type="InterPro" id="IPR017150">
    <property type="entry name" value="Pept_M20_glutamate_carboxypep"/>
</dbReference>
<protein>
    <submittedName>
        <fullName evidence="7">M20/M25/M40 family metallo-hydrolase</fullName>
    </submittedName>
</protein>
<dbReference type="InterPro" id="IPR050072">
    <property type="entry name" value="Peptidase_M20A"/>
</dbReference>
<dbReference type="Proteomes" id="UP000284476">
    <property type="component" value="Unassembled WGS sequence"/>
</dbReference>
<dbReference type="InterPro" id="IPR002933">
    <property type="entry name" value="Peptidase_M20"/>
</dbReference>
<dbReference type="RefSeq" id="WP_128208693.1">
    <property type="nucleotide sequence ID" value="NZ_JBHRSO010000018.1"/>
</dbReference>
<feature type="active site" evidence="5">
    <location>
        <position position="85"/>
    </location>
</feature>
<evidence type="ECO:0000259" key="6">
    <source>
        <dbReference type="Pfam" id="PF07687"/>
    </source>
</evidence>
<comment type="cofactor">
    <cofactor evidence="1">
        <name>Zn(2+)</name>
        <dbReference type="ChEBI" id="CHEBI:29105"/>
    </cofactor>
</comment>
<dbReference type="NCBIfam" id="NF005678">
    <property type="entry name" value="PRK07473.1"/>
    <property type="match status" value="1"/>
</dbReference>
<dbReference type="PANTHER" id="PTHR43808">
    <property type="entry name" value="ACETYLORNITHINE DEACETYLASE"/>
    <property type="match status" value="1"/>
</dbReference>
<dbReference type="Pfam" id="PF07687">
    <property type="entry name" value="M20_dimer"/>
    <property type="match status" value="1"/>
</dbReference>
<name>A0A443JKP2_9RHOB</name>
<dbReference type="AlphaFoldDB" id="A0A443JKP2"/>
<dbReference type="EMBL" id="SAUZ01000010">
    <property type="protein sequence ID" value="RWR21094.1"/>
    <property type="molecule type" value="Genomic_DNA"/>
</dbReference>
<keyword evidence="2" id="KW-0479">Metal-binding</keyword>
<dbReference type="InterPro" id="IPR001261">
    <property type="entry name" value="ArgE/DapE_CS"/>
</dbReference>
<dbReference type="PROSITE" id="PS00758">
    <property type="entry name" value="ARGE_DAPE_CPG2_1"/>
    <property type="match status" value="1"/>
</dbReference>
<proteinExistence type="predicted"/>
<evidence type="ECO:0000256" key="1">
    <source>
        <dbReference type="ARBA" id="ARBA00001947"/>
    </source>
</evidence>
<feature type="domain" description="Peptidase M20 dimerisation" evidence="6">
    <location>
        <begin position="182"/>
        <end position="278"/>
    </location>
</feature>
<reference evidence="7 8" key="1">
    <citation type="submission" date="2019-01" db="EMBL/GenBank/DDBJ databases">
        <title>Sinorhodobacter populi sp. nov. isolated from the symptomatic bark tissue of Populus euramericana canker.</title>
        <authorList>
            <person name="Xu G."/>
        </authorList>
    </citation>
    <scope>NUCLEOTIDE SEQUENCE [LARGE SCALE GENOMIC DNA]</scope>
    <source>
        <strain evidence="7 8">SK2B-1</strain>
    </source>
</reference>
<organism evidence="7 8">
    <name type="scientific">Paenirhodobacter populi</name>
    <dbReference type="NCBI Taxonomy" id="2306993"/>
    <lineage>
        <taxon>Bacteria</taxon>
        <taxon>Pseudomonadati</taxon>
        <taxon>Pseudomonadota</taxon>
        <taxon>Alphaproteobacteria</taxon>
        <taxon>Rhodobacterales</taxon>
        <taxon>Rhodobacter group</taxon>
        <taxon>Paenirhodobacter</taxon>
    </lineage>
</organism>
<keyword evidence="4" id="KW-0862">Zinc</keyword>
<evidence type="ECO:0000256" key="5">
    <source>
        <dbReference type="PIRSR" id="PIRSR037238-1"/>
    </source>
</evidence>
<evidence type="ECO:0000313" key="8">
    <source>
        <dbReference type="Proteomes" id="UP000284476"/>
    </source>
</evidence>
<dbReference type="CDD" id="cd03885">
    <property type="entry name" value="M20_CPDG2"/>
    <property type="match status" value="1"/>
</dbReference>
<dbReference type="Gene3D" id="3.40.630.10">
    <property type="entry name" value="Zn peptidases"/>
    <property type="match status" value="1"/>
</dbReference>
<dbReference type="InterPro" id="IPR011650">
    <property type="entry name" value="Peptidase_M20_dimer"/>
</dbReference>